<protein>
    <submittedName>
        <fullName evidence="3">Uncharacterized protein</fullName>
    </submittedName>
</protein>
<evidence type="ECO:0000313" key="3">
    <source>
        <dbReference type="EMBL" id="SHI85122.1"/>
    </source>
</evidence>
<dbReference type="Proteomes" id="UP000184040">
    <property type="component" value="Unassembled WGS sequence"/>
</dbReference>
<organism evidence="3 4">
    <name type="scientific">Palleronia salina</name>
    <dbReference type="NCBI Taxonomy" id="313368"/>
    <lineage>
        <taxon>Bacteria</taxon>
        <taxon>Pseudomonadati</taxon>
        <taxon>Pseudomonadota</taxon>
        <taxon>Alphaproteobacteria</taxon>
        <taxon>Rhodobacterales</taxon>
        <taxon>Roseobacteraceae</taxon>
        <taxon>Palleronia</taxon>
    </lineage>
</organism>
<feature type="region of interest" description="Disordered" evidence="1">
    <location>
        <begin position="55"/>
        <end position="81"/>
    </location>
</feature>
<gene>
    <name evidence="3" type="ORF">SAMN04488012_103105</name>
</gene>
<evidence type="ECO:0000313" key="4">
    <source>
        <dbReference type="Proteomes" id="UP000184040"/>
    </source>
</evidence>
<dbReference type="AlphaFoldDB" id="A0A1M6EI08"/>
<evidence type="ECO:0000256" key="1">
    <source>
        <dbReference type="SAM" id="MobiDB-lite"/>
    </source>
</evidence>
<keyword evidence="2" id="KW-0732">Signal</keyword>
<dbReference type="EMBL" id="FQZA01000003">
    <property type="protein sequence ID" value="SHI85122.1"/>
    <property type="molecule type" value="Genomic_DNA"/>
</dbReference>
<evidence type="ECO:0000256" key="2">
    <source>
        <dbReference type="SAM" id="SignalP"/>
    </source>
</evidence>
<keyword evidence="4" id="KW-1185">Reference proteome</keyword>
<dbReference type="STRING" id="313368.SAMN04488012_103105"/>
<accession>A0A1M6EI08</accession>
<dbReference type="RefSeq" id="WP_073127758.1">
    <property type="nucleotide sequence ID" value="NZ_FQZA01000003.1"/>
</dbReference>
<name>A0A1M6EI08_9RHOB</name>
<feature type="signal peptide" evidence="2">
    <location>
        <begin position="1"/>
        <end position="21"/>
    </location>
</feature>
<proteinExistence type="predicted"/>
<feature type="chain" id="PRO_5012657922" evidence="2">
    <location>
        <begin position="22"/>
        <end position="155"/>
    </location>
</feature>
<sequence>MSRILLAAILGLGLATSPVSAPQAQAQINQEQAGQLLAALAAIGVLGVAIDKYKDDRKDRERERERAAERERQRDRDRYRDHRAERALPAVCQHRVETGRGLRTVYGKRCLQRNFQQARHLPRRCERIVHAYGRDRAVYGARCLQRQGWTVAQRH</sequence>
<reference evidence="3 4" key="1">
    <citation type="submission" date="2016-11" db="EMBL/GenBank/DDBJ databases">
        <authorList>
            <person name="Jaros S."/>
            <person name="Januszkiewicz K."/>
            <person name="Wedrychowicz H."/>
        </authorList>
    </citation>
    <scope>NUCLEOTIDE SEQUENCE [LARGE SCALE GENOMIC DNA]</scope>
    <source>
        <strain evidence="3 4">DSM 26892</strain>
    </source>
</reference>